<dbReference type="InterPro" id="IPR032675">
    <property type="entry name" value="LRR_dom_sf"/>
</dbReference>
<keyword evidence="1" id="KW-0433">Leucine-rich repeat</keyword>
<evidence type="ECO:0000256" key="5">
    <source>
        <dbReference type="SAM" id="Phobius"/>
    </source>
</evidence>
<dbReference type="SMART" id="SM00255">
    <property type="entry name" value="TIR"/>
    <property type="match status" value="3"/>
</dbReference>
<feature type="transmembrane region" description="Helical" evidence="5">
    <location>
        <begin position="2263"/>
        <end position="2284"/>
    </location>
</feature>
<dbReference type="InterPro" id="IPR044974">
    <property type="entry name" value="Disease_R_plants"/>
</dbReference>
<keyword evidence="4" id="KW-0520">NAD</keyword>
<dbReference type="PRINTS" id="PR00364">
    <property type="entry name" value="DISEASERSIST"/>
</dbReference>
<dbReference type="KEGG" id="adu:107475204"/>
<gene>
    <name evidence="8" type="primary">LOC107475204</name>
</gene>
<dbReference type="InterPro" id="IPR027417">
    <property type="entry name" value="P-loop_NTPase"/>
</dbReference>
<dbReference type="SUPFAM" id="SSF46785">
    <property type="entry name" value="Winged helix' DNA-binding domain"/>
    <property type="match status" value="3"/>
</dbReference>
<reference evidence="8" key="2">
    <citation type="submission" date="2025-08" db="UniProtKB">
        <authorList>
            <consortium name="RefSeq"/>
        </authorList>
    </citation>
    <scope>IDENTIFICATION</scope>
    <source>
        <tissue evidence="8">Whole plant</tissue>
    </source>
</reference>
<dbReference type="Proteomes" id="UP000515211">
    <property type="component" value="Chromosome 2"/>
</dbReference>
<evidence type="ECO:0000256" key="1">
    <source>
        <dbReference type="ARBA" id="ARBA00022614"/>
    </source>
</evidence>
<dbReference type="InterPro" id="IPR002182">
    <property type="entry name" value="NB-ARC"/>
</dbReference>
<feature type="domain" description="TIR" evidence="6">
    <location>
        <begin position="1239"/>
        <end position="1408"/>
    </location>
</feature>
<keyword evidence="2" id="KW-0677">Repeat</keyword>
<organism evidence="7 8">
    <name type="scientific">Arachis duranensis</name>
    <name type="common">Wild peanut</name>
    <dbReference type="NCBI Taxonomy" id="130453"/>
    <lineage>
        <taxon>Eukaryota</taxon>
        <taxon>Viridiplantae</taxon>
        <taxon>Streptophyta</taxon>
        <taxon>Embryophyta</taxon>
        <taxon>Tracheophyta</taxon>
        <taxon>Spermatophyta</taxon>
        <taxon>Magnoliopsida</taxon>
        <taxon>eudicotyledons</taxon>
        <taxon>Gunneridae</taxon>
        <taxon>Pentapetalae</taxon>
        <taxon>rosids</taxon>
        <taxon>fabids</taxon>
        <taxon>Fabales</taxon>
        <taxon>Fabaceae</taxon>
        <taxon>Papilionoideae</taxon>
        <taxon>50 kb inversion clade</taxon>
        <taxon>dalbergioids sensu lato</taxon>
        <taxon>Dalbergieae</taxon>
        <taxon>Pterocarpus clade</taxon>
        <taxon>Arachis</taxon>
    </lineage>
</organism>
<keyword evidence="5" id="KW-0812">Transmembrane</keyword>
<dbReference type="PANTHER" id="PTHR11017">
    <property type="entry name" value="LEUCINE-RICH REPEAT-CONTAINING PROTEIN"/>
    <property type="match status" value="1"/>
</dbReference>
<dbReference type="SUPFAM" id="SSF52540">
    <property type="entry name" value="P-loop containing nucleoside triphosphate hydrolases"/>
    <property type="match status" value="3"/>
</dbReference>
<keyword evidence="5" id="KW-1133">Transmembrane helix</keyword>
<dbReference type="FunFam" id="3.40.50.10140:FF:000007">
    <property type="entry name" value="Disease resistance protein (TIR-NBS-LRR class)"/>
    <property type="match status" value="2"/>
</dbReference>
<dbReference type="SUPFAM" id="SSF52058">
    <property type="entry name" value="L domain-like"/>
    <property type="match status" value="2"/>
</dbReference>
<accession>A0A9C6TGL7</accession>
<evidence type="ECO:0000256" key="2">
    <source>
        <dbReference type="ARBA" id="ARBA00022737"/>
    </source>
</evidence>
<sequence>MFKPGPEKPPNRYDIQNPNLVYDIFLSSGSGTAESIIAYTSCLHASLQKAGFSVFLDYGHSIFSSPLQAMQRARVSVVALSTGYAGSPRDLELLELMLECRRNSGQFILPVFLGVTPRDMRKAFADFTKSVSEKDKVECWKVALERICQIQSYQWVYLNNYKWSDNDMHIKNVVGYVGGLLDTRKLFVAEFEVEVGYRMQDATKLLVHSKSKEVLLLGIWGMVGIGKTTIAKAIYNENCGKFEGRSFLANIREVWEQNTIHVYLQERILLDILNLPKIRIDNIEIGKKMLKKRLSNKKVLLVLDDVNKKEQLNALCGSSEWFGPGSIIIITTRDRSLLQDHRVDHVYRMKEMNENKSLELFNRYAFKKASNTQYLDELSKNVVAYAGGLPLALEVLGSNLLGSLESIPDGLIDSPHPVLQKVLKKCVEDLNDTEKAIFLDIACFLIGMDQEEVIQALNAFGDLAKDGIKALEDRCFIRFDDMNKLRMHVLLRDMGREVICEQKGGDPASWIYDVFLSFRGEETRATFTSHLYTSLANAGIYVFRDDDEIRRGDRISISLLQAIRASRISVVVLSRHYANSRWCLQELENIMECRRAIGQVVVPVFYGVDPSNVRNQTGLFGEAFQDLLKRFSVDRDKEKRWRKALHQIGSIAGIVIIDSRNESEDVSLIVEDISALLDDTLLFVAQHPVGVKSRVQHVIKLLNHQYAKDVQLFGILGIGGIGKTTIAKAIYNQIHRDFEGSSFLENIREFWELITARVNLQEHLLSDIYKTTKIRIHSIEFGKTILQQKLRHRRVLVILDDVDELDQLKALCWSREWFGPGSRIIITTRDESLLRVLNVDHISRMSEMDNDESVEHFCWHAFKQSSPKEDFAELSIDVVAYCGGLPLALEVIGSVLFDKNVKEWESLLEKLKKIPNDKVQKKLRISFDSLNDDTVKEIFLDIAFFFIGMDRNDVVHILDEYDAEIGISVLVDRNLVTVDSNNRLGMHALLRDMGREIVREKSPKELERRSRLWLQKEVFEVLQTHTGTKAIEGVTLKLPRSNAFCLETKAFNKMKRLRLLQLASVQLDGDFEHMSKNIRWICWHGFPYKYIPSKFYQASLVAMELESSSLRFMWKKTQFLGMLKVLNLSHSYHLTQTPDFSYLPNLEKLLLKGCSSLSMISDTIGHLRKILLIDLEDCTSLLNLPRSFYELNSLITLVISGCSLIDKLEEDLAQMKSLKKLIADKTGITQVPSSEPKRWIYDVFLSFRGEDSRSTTASHLYNSLTQAGLYVFRDDEELQKGDQISPSLIRAIEASRISLVILSEHYAASTWCLEELEKIMECRRSIGQWVIPVFCDASPSKIRLQEGPIGEAFRQHLQTFSEDKVNLWRAVLRQVCSFSGVDLRCSRNQAEEINSVVKEITRFIGNTLLFVAQYPVGLESRVEHAISLLNLQQSEKVLILGILGIGGIGKTTIAKAIYNQIHRRFEGHCFLPDIRESWKQSTNRVYLQERLLSDIYKTTKIKIHNIESGKFILQQRLPGKKLLLILDDVDELDQLRALCGSREWFSPGSRIIITTRNEHLLKVFEADHISRMSIMDDDESFEHFTWHAFKEKSPQKDFLELATKVVAYCGGLPLAHEVIGSLLFNKKKKLWESVLEKLTRIPNHEIHRKLRISFDNLSDDTEKETFLDIAFFFIGMDRNDVINILDEYDAEVGISTLVDRSLVTVDKNNKLGMHDLLRDMGREIVREKYPKEPEGRSRLWLQKEVLEVLQKHIGTKAIEGLTLKLTRTDTICLKTEAFKEMKKLRLLQLAGVQLGGDFEYISKDLRWLYWHGFPLKYMPSNFSQTSLVSIDLESSSLKLVWKEPKFLERLKILNLSHSQHLTQTPNFSYLPNLEKLLLNDCPRLTAISETIEHLKYILLINLEDCTSLHNLPRSFYKLKSLKTLIISGCSMIDKLENDLDQMESLVTLIADKTAITQVPFSIVRSKSIGYVSLCGYEGFSRDVFPSLIWSWMSPTNNFSSQVETCMDLELVSSDVGKLRSLQVECNSDFQLAEGIARILDTLYATYYNELEATPTTSQVSNMGSSSIISICNQFQMNGLVKSLLVEVGVKNQVSNILRERVFQKLSTNEHDNYLLPGDNYPDWLTFNSDGASIIFNVPHGNGRDLKTMTMCIVYSSSTDTISLKCLKNVLIINYTKSTIQVYKCDTLASLEDDEWQSIISSLEPGDRVEIVIVVYGTEFVVKKTSVYLIYGDPNNEDRDATDMPEDKNVISFGKAKNRFHGPLSLASVLVSPLFWIGVAGFLIWKHCLSDKRRRHGCIKFSNHEKTFPFLL</sequence>
<dbReference type="SUPFAM" id="SSF52200">
    <property type="entry name" value="Toll/Interleukin receptor TIR domain"/>
    <property type="match status" value="3"/>
</dbReference>
<dbReference type="Gene3D" id="3.40.50.10140">
    <property type="entry name" value="Toll/interleukin-1 receptor homology (TIR) domain"/>
    <property type="match status" value="3"/>
</dbReference>
<dbReference type="GO" id="GO:0007165">
    <property type="term" value="P:signal transduction"/>
    <property type="evidence" value="ECO:0007669"/>
    <property type="project" value="InterPro"/>
</dbReference>
<dbReference type="Pfam" id="PF01582">
    <property type="entry name" value="TIR"/>
    <property type="match status" value="3"/>
</dbReference>
<dbReference type="InterPro" id="IPR003593">
    <property type="entry name" value="AAA+_ATPase"/>
</dbReference>
<dbReference type="SMART" id="SM00382">
    <property type="entry name" value="AAA"/>
    <property type="match status" value="3"/>
</dbReference>
<dbReference type="InterPro" id="IPR035897">
    <property type="entry name" value="Toll_tir_struct_dom_sf"/>
</dbReference>
<dbReference type="GeneID" id="107475204"/>
<keyword evidence="7" id="KW-1185">Reference proteome</keyword>
<evidence type="ECO:0000256" key="4">
    <source>
        <dbReference type="ARBA" id="ARBA00023027"/>
    </source>
</evidence>
<dbReference type="GO" id="GO:0006952">
    <property type="term" value="P:defense response"/>
    <property type="evidence" value="ECO:0007669"/>
    <property type="project" value="UniProtKB-KW"/>
</dbReference>
<dbReference type="Gene3D" id="3.40.50.300">
    <property type="entry name" value="P-loop containing nucleotide triphosphate hydrolases"/>
    <property type="match status" value="3"/>
</dbReference>
<protein>
    <submittedName>
        <fullName evidence="8">Uncharacterized protein LOC107475204</fullName>
    </submittedName>
</protein>
<dbReference type="PANTHER" id="PTHR11017:SF271">
    <property type="entry name" value="DISEASE RESISTANCE PROTEIN (TIR-NBS-LRR CLASS) FAMILY"/>
    <property type="match status" value="1"/>
</dbReference>
<dbReference type="PROSITE" id="PS50104">
    <property type="entry name" value="TIR"/>
    <property type="match status" value="3"/>
</dbReference>
<dbReference type="Gene3D" id="1.10.8.430">
    <property type="entry name" value="Helical domain of apoptotic protease-activating factors"/>
    <property type="match status" value="3"/>
</dbReference>
<keyword evidence="5" id="KW-0472">Membrane</keyword>
<keyword evidence="3" id="KW-0611">Plant defense</keyword>
<evidence type="ECO:0000256" key="3">
    <source>
        <dbReference type="ARBA" id="ARBA00022821"/>
    </source>
</evidence>
<dbReference type="Pfam" id="PF00931">
    <property type="entry name" value="NB-ARC"/>
    <property type="match status" value="3"/>
</dbReference>
<evidence type="ECO:0000259" key="6">
    <source>
        <dbReference type="PROSITE" id="PS50104"/>
    </source>
</evidence>
<dbReference type="Pfam" id="PF23282">
    <property type="entry name" value="WHD_ROQ1"/>
    <property type="match status" value="3"/>
</dbReference>
<feature type="domain" description="TIR" evidence="6">
    <location>
        <begin position="20"/>
        <end position="181"/>
    </location>
</feature>
<dbReference type="InterPro" id="IPR036390">
    <property type="entry name" value="WH_DNA-bd_sf"/>
</dbReference>
<dbReference type="RefSeq" id="XP_052113650.1">
    <property type="nucleotide sequence ID" value="XM_052257690.1"/>
</dbReference>
<dbReference type="InterPro" id="IPR058192">
    <property type="entry name" value="WHD_ROQ1-like"/>
</dbReference>
<dbReference type="InterPro" id="IPR042197">
    <property type="entry name" value="Apaf_helical"/>
</dbReference>
<evidence type="ECO:0000313" key="7">
    <source>
        <dbReference type="Proteomes" id="UP000515211"/>
    </source>
</evidence>
<dbReference type="InterPro" id="IPR000157">
    <property type="entry name" value="TIR_dom"/>
</dbReference>
<dbReference type="Gene3D" id="3.80.10.10">
    <property type="entry name" value="Ribonuclease Inhibitor"/>
    <property type="match status" value="2"/>
</dbReference>
<name>A0A9C6TGL7_ARADU</name>
<reference evidence="7" key="1">
    <citation type="journal article" date="2016" name="Nat. Genet.">
        <title>The genome sequences of Arachis duranensis and Arachis ipaensis, the diploid ancestors of cultivated peanut.</title>
        <authorList>
            <person name="Bertioli D.J."/>
            <person name="Cannon S.B."/>
            <person name="Froenicke L."/>
            <person name="Huang G."/>
            <person name="Farmer A.D."/>
            <person name="Cannon E.K."/>
            <person name="Liu X."/>
            <person name="Gao D."/>
            <person name="Clevenger J."/>
            <person name="Dash S."/>
            <person name="Ren L."/>
            <person name="Moretzsohn M.C."/>
            <person name="Shirasawa K."/>
            <person name="Huang W."/>
            <person name="Vidigal B."/>
            <person name="Abernathy B."/>
            <person name="Chu Y."/>
            <person name="Niederhuth C.E."/>
            <person name="Umale P."/>
            <person name="Araujo A.C."/>
            <person name="Kozik A."/>
            <person name="Kim K.D."/>
            <person name="Burow M.D."/>
            <person name="Varshney R.K."/>
            <person name="Wang X."/>
            <person name="Zhang X."/>
            <person name="Barkley N."/>
            <person name="Guimaraes P.M."/>
            <person name="Isobe S."/>
            <person name="Guo B."/>
            <person name="Liao B."/>
            <person name="Stalker H.T."/>
            <person name="Schmitz R.J."/>
            <person name="Scheffler B.E."/>
            <person name="Leal-Bertioli S.C."/>
            <person name="Xun X."/>
            <person name="Jackson S.A."/>
            <person name="Michelmore R."/>
            <person name="Ozias-Akins P."/>
        </authorList>
    </citation>
    <scope>NUCLEOTIDE SEQUENCE [LARGE SCALE GENOMIC DNA]</scope>
    <source>
        <strain evidence="7">cv. V14167</strain>
    </source>
</reference>
<evidence type="ECO:0000313" key="8">
    <source>
        <dbReference type="RefSeq" id="XP_052113650.1"/>
    </source>
</evidence>
<proteinExistence type="predicted"/>
<feature type="domain" description="TIR" evidence="6">
    <location>
        <begin position="510"/>
        <end position="677"/>
    </location>
</feature>
<dbReference type="GO" id="GO:0043531">
    <property type="term" value="F:ADP binding"/>
    <property type="evidence" value="ECO:0007669"/>
    <property type="project" value="InterPro"/>
</dbReference>